<dbReference type="GO" id="GO:0005794">
    <property type="term" value="C:Golgi apparatus"/>
    <property type="evidence" value="ECO:0007669"/>
    <property type="project" value="UniProtKB-ARBA"/>
</dbReference>
<organism evidence="5 6">
    <name type="scientific">Daphnia magna</name>
    <dbReference type="NCBI Taxonomy" id="35525"/>
    <lineage>
        <taxon>Eukaryota</taxon>
        <taxon>Metazoa</taxon>
        <taxon>Ecdysozoa</taxon>
        <taxon>Arthropoda</taxon>
        <taxon>Crustacea</taxon>
        <taxon>Branchiopoda</taxon>
        <taxon>Diplostraca</taxon>
        <taxon>Cladocera</taxon>
        <taxon>Anomopoda</taxon>
        <taxon>Daphniidae</taxon>
        <taxon>Daphnia</taxon>
    </lineage>
</organism>
<comment type="subcellular location">
    <subcellularLocation>
        <location evidence="1">Membrane</location>
    </subcellularLocation>
</comment>
<keyword evidence="6" id="KW-1185">Reference proteome</keyword>
<keyword evidence="4" id="KW-0472">Membrane</keyword>
<evidence type="ECO:0000313" key="6">
    <source>
        <dbReference type="Proteomes" id="UP000076858"/>
    </source>
</evidence>
<evidence type="ECO:0000313" key="5">
    <source>
        <dbReference type="EMBL" id="KZS14818.1"/>
    </source>
</evidence>
<dbReference type="PANTHER" id="PTHR13533">
    <property type="entry name" value="N-ACETYLNEURAMINATE 9-O-ACETYLTRANSFERASE"/>
    <property type="match status" value="1"/>
</dbReference>
<accession>A0A0P5DSJ8</accession>
<reference evidence="5 6" key="1">
    <citation type="submission" date="2016-03" db="EMBL/GenBank/DDBJ databases">
        <title>EvidentialGene: Evidence-directed Construction of Genes on Genomes.</title>
        <authorList>
            <person name="Gilbert D.G."/>
            <person name="Choi J.-H."/>
            <person name="Mockaitis K."/>
            <person name="Colbourne J."/>
            <person name="Pfrender M."/>
        </authorList>
    </citation>
    <scope>NUCLEOTIDE SEQUENCE [LARGE SCALE GENOMIC DNA]</scope>
    <source>
        <strain evidence="5 6">Xinb3</strain>
        <tissue evidence="5">Complete organism</tissue>
    </source>
</reference>
<evidence type="ECO:0000256" key="3">
    <source>
        <dbReference type="ARBA" id="ARBA00022989"/>
    </source>
</evidence>
<evidence type="ECO:0000256" key="4">
    <source>
        <dbReference type="ARBA" id="ARBA00023136"/>
    </source>
</evidence>
<name>A0A0P5DSJ8_9CRUS</name>
<sequence>MSHVKMKAVNIMSQFNRHSWFKMIFSCCLLCLQVCTFNDGQGQQTLEISLARETGSAGKDLSVCRGDLLEQRHHHFEKEKDGNYRFTSDQSEPCRLVRYTTDRIVSCFDLLHYANQLADHANSSSRLHFVFMGDSRVRHQFYNFVRLIPDYDQTRQPFRLSSSFHGDIEIRSNILRLRLSFKWRPLIDDGIVETLRRWSTSDDPSERPHLVFLGMVAHHMIGDNGANYQLYEEKFAKFAPELAQLANVTRLIWLNQYPVVASYHHNHDSNKNIYSEKLHNYNKAIQRMLKNESNGIRIWDSSNPLGEEYIRSCAVLKRDEIVHVDSRPYLFKDSAFADCNDFIHTGYSALSEATNLLYNDICNNVMEFD</sequence>
<gene>
    <name evidence="5" type="ORF">APZ42_020182</name>
</gene>
<dbReference type="OrthoDB" id="6347084at2759"/>
<dbReference type="GO" id="GO:0005975">
    <property type="term" value="P:carbohydrate metabolic process"/>
    <property type="evidence" value="ECO:0007669"/>
    <property type="project" value="UniProtKB-ARBA"/>
</dbReference>
<dbReference type="GO" id="GO:0016020">
    <property type="term" value="C:membrane"/>
    <property type="evidence" value="ECO:0007669"/>
    <property type="project" value="UniProtKB-SubCell"/>
</dbReference>
<keyword evidence="2" id="KW-0812">Transmembrane</keyword>
<dbReference type="EMBL" id="LRGB01000944">
    <property type="protein sequence ID" value="KZS14818.1"/>
    <property type="molecule type" value="Genomic_DNA"/>
</dbReference>
<evidence type="ECO:0000256" key="2">
    <source>
        <dbReference type="ARBA" id="ARBA00022692"/>
    </source>
</evidence>
<comment type="caution">
    <text evidence="5">The sequence shown here is derived from an EMBL/GenBank/DDBJ whole genome shotgun (WGS) entry which is preliminary data.</text>
</comment>
<evidence type="ECO:0000256" key="1">
    <source>
        <dbReference type="ARBA" id="ARBA00004370"/>
    </source>
</evidence>
<protein>
    <submittedName>
        <fullName evidence="5">Uncharacterized protein</fullName>
    </submittedName>
</protein>
<dbReference type="AlphaFoldDB" id="A0A0P5DSJ8"/>
<dbReference type="Proteomes" id="UP000076858">
    <property type="component" value="Unassembled WGS sequence"/>
</dbReference>
<proteinExistence type="predicted"/>
<keyword evidence="3" id="KW-1133">Transmembrane helix</keyword>
<dbReference type="PANTHER" id="PTHR13533:SF45">
    <property type="entry name" value="CAS1P 10 TM ACYL TRANSFERASE DOMAIN-CONTAINING PROTEIN"/>
    <property type="match status" value="1"/>
</dbReference>